<accession>A0ABN9PLZ6</accession>
<proteinExistence type="predicted"/>
<dbReference type="Proteomes" id="UP001189429">
    <property type="component" value="Unassembled WGS sequence"/>
</dbReference>
<comment type="caution">
    <text evidence="1">The sequence shown here is derived from an EMBL/GenBank/DDBJ whole genome shotgun (WGS) entry which is preliminary data.</text>
</comment>
<gene>
    <name evidence="1" type="ORF">PCOR1329_LOCUS3908</name>
</gene>
<evidence type="ECO:0008006" key="3">
    <source>
        <dbReference type="Google" id="ProtNLM"/>
    </source>
</evidence>
<evidence type="ECO:0000313" key="1">
    <source>
        <dbReference type="EMBL" id="CAK0793697.1"/>
    </source>
</evidence>
<organism evidence="1 2">
    <name type="scientific">Prorocentrum cordatum</name>
    <dbReference type="NCBI Taxonomy" id="2364126"/>
    <lineage>
        <taxon>Eukaryota</taxon>
        <taxon>Sar</taxon>
        <taxon>Alveolata</taxon>
        <taxon>Dinophyceae</taxon>
        <taxon>Prorocentrales</taxon>
        <taxon>Prorocentraceae</taxon>
        <taxon>Prorocentrum</taxon>
    </lineage>
</organism>
<reference evidence="1" key="1">
    <citation type="submission" date="2023-10" db="EMBL/GenBank/DDBJ databases">
        <authorList>
            <person name="Chen Y."/>
            <person name="Shah S."/>
            <person name="Dougan E. K."/>
            <person name="Thang M."/>
            <person name="Chan C."/>
        </authorList>
    </citation>
    <scope>NUCLEOTIDE SEQUENCE [LARGE SCALE GENOMIC DNA]</scope>
</reference>
<protein>
    <recommendedName>
        <fullName evidence="3">Alpha-2-macroglobulin domain-containing protein</fullName>
    </recommendedName>
</protein>
<sequence>MDISSTKGEEPVLDLRFEVAFPGSLEHGDRISVESPAGFTLEAPGGNGQCNGFAWRGDINLSTKVSCNGREMTILLHEHVSEETILQFILDTANPPATPHVMQNNWIVSHLGPDTRIMATEALRSWDAVPQLVDVGIALVGQNKAAGQLSSISVSFEPMFAADELEIHTLQPTSTSFANATVTSTGHEVISKHPHIIRIRADIVVGIRTLIVIGNVRLGAPGGQTVFDLVTKLGNGDQMDEALGFDGGFFQPGLLTVKSQMIQNGHAQYVPSLWGPRMLEKSLAKFVFSSTMDIEADSTLVITSVSEISAQYQLFAQDFAVVRVNNGAFHGYTALSSGSTLTATLDTPLLAGTDYELRFTVQTPALASATASRWKVEAYSDYGLPGQHLRTTNDAMTPAFQLVDHVTLEVRSPDCPPTAVVAAQVAIDLQSTHPTELLIVAPSGFNFTEDCLQQGGWNGEIVACAQDADIMGRASARLTSSSGGISGFVSGINIRVTVPVADSVRVADPSWYISVFDAHGEQQGWGNDSVGFEVIPMQGFTVVYSGVPDMSGLMVVGFIVHTQVPAGGRIQLGFPLGFFMQCDGAFFEQLGLTGDFVCTMGTGILEVQVSDPIPIGRHAFAVTSTPPQVVNGDNSFFIRIISPDLEVLDAAMEAPGLQIQKGLPMTALDLAWSKSVPEETSTVSLGFELVSTLPSQNPTQLGELVVELPPNFELQVTSADQVEWQDQALPHAESSWMDATQPDRLSILLDEEACENLAIGAYRLAFPVKVPVLIPTYNVFVVTLCSPPPINSTSSRCTGWNHSRALVVGRLKAGACRVLHDAGYRLLRHLALELQDTSHVGCIDLLRSQGYVGQDISDAGAVIHDACICHARVFDHERSRLAIVSPLEMRIRRRAATIRIRLQRWQRMRIWFQQVLGRPVPSAPAQLIDYLIEFTEQDAPKTAPTQIAAAFSLTEIVGAVPDADRLSLHPAWLAAVRDAEFRLQPGAPPARQAPRFFISMVIGMERLVVCDGYPLFKRFIAWTRLVKVWAALRSNYTEGLSPGTLRFTASGLEGTLQRTKTTGPGRRLQHVSFFVSLNADVAEPVWLQTGFEFLKGRLCSDRDYLIPKATQDYRGFVHSMAKYMDHAASGRAVLYDILCSERDSLVPVADAAAFWSEHSERIFLVSIAAALGVKKDDRDYLGRWRAGNQSDDYVRTARQIVMEIQARVAVALRGPLCIDKSDVRDSVRKFLVQWGMITSDVDKLIEMLARRAGHPGRARLRFYSIFVLFGYLHILANRALWIGRASELPGPAAAVVLRLPGPGTLSRVSPGPRP</sequence>
<name>A0ABN9PLZ6_9DINO</name>
<keyword evidence="2" id="KW-1185">Reference proteome</keyword>
<evidence type="ECO:0000313" key="2">
    <source>
        <dbReference type="Proteomes" id="UP001189429"/>
    </source>
</evidence>
<dbReference type="EMBL" id="CAUYUJ010001014">
    <property type="protein sequence ID" value="CAK0793697.1"/>
    <property type="molecule type" value="Genomic_DNA"/>
</dbReference>